<evidence type="ECO:0000313" key="4">
    <source>
        <dbReference type="Proteomes" id="UP001648503"/>
    </source>
</evidence>
<feature type="region of interest" description="Disordered" evidence="1">
    <location>
        <begin position="44"/>
        <end position="85"/>
    </location>
</feature>
<organism evidence="3 4">
    <name type="scientific">Batrachochytrium salamandrivorans</name>
    <dbReference type="NCBI Taxonomy" id="1357716"/>
    <lineage>
        <taxon>Eukaryota</taxon>
        <taxon>Fungi</taxon>
        <taxon>Fungi incertae sedis</taxon>
        <taxon>Chytridiomycota</taxon>
        <taxon>Chytridiomycota incertae sedis</taxon>
        <taxon>Chytridiomycetes</taxon>
        <taxon>Rhizophydiales</taxon>
        <taxon>Rhizophydiales incertae sedis</taxon>
        <taxon>Batrachochytrium</taxon>
    </lineage>
</organism>
<keyword evidence="2" id="KW-0732">Signal</keyword>
<accession>A0ABQ8ES60</accession>
<name>A0ABQ8ES60_9FUNG</name>
<comment type="caution">
    <text evidence="3">The sequence shown here is derived from an EMBL/GenBank/DDBJ whole genome shotgun (WGS) entry which is preliminary data.</text>
</comment>
<protein>
    <submittedName>
        <fullName evidence="3">Uncharacterized protein</fullName>
    </submittedName>
</protein>
<keyword evidence="4" id="KW-1185">Reference proteome</keyword>
<sequence length="336" mass="38492">MRVDIEIILSVLSFSVLAKVIPNGDSHGPLLVRRAVGPDTMDLLWKRNNGDGEQGPILPDSEAGAEAKTGASSDDSSPNHPSGSSAFSRVYRTPYFIEGPHWFFQEQLLPHRPRHILDSDEKSIKTVIRKVTEEFEDENRNEFISQIDILLTHVLNSLRMFLDSYGSKINTPFFLIIPKDINQQSLTKRMDDTREYGKAIVKEFLRIVEKYISRIIKKPQHVVRELDRIVNNAAHMRISTSNRYYEYYRGLFSEVETIENREHVEVTKDYIRQMNSDRDLAMKVLKKIEGMVSDDMIKRKPIVIKVVPLDVNNLLGITDGPPTGTTTEQETVPVRK</sequence>
<evidence type="ECO:0000256" key="2">
    <source>
        <dbReference type="SAM" id="SignalP"/>
    </source>
</evidence>
<proteinExistence type="predicted"/>
<evidence type="ECO:0000313" key="3">
    <source>
        <dbReference type="EMBL" id="KAH6585708.1"/>
    </source>
</evidence>
<dbReference type="Proteomes" id="UP001648503">
    <property type="component" value="Unassembled WGS sequence"/>
</dbReference>
<feature type="compositionally biased region" description="Polar residues" evidence="1">
    <location>
        <begin position="70"/>
        <end position="85"/>
    </location>
</feature>
<evidence type="ECO:0000256" key="1">
    <source>
        <dbReference type="SAM" id="MobiDB-lite"/>
    </source>
</evidence>
<feature type="chain" id="PRO_5046501332" evidence="2">
    <location>
        <begin position="19"/>
        <end position="336"/>
    </location>
</feature>
<reference evidence="3 4" key="1">
    <citation type="submission" date="2021-02" db="EMBL/GenBank/DDBJ databases">
        <title>Variation within the Batrachochytrium salamandrivorans European outbreak.</title>
        <authorList>
            <person name="Kelly M."/>
            <person name="Pasmans F."/>
            <person name="Shea T.P."/>
            <person name="Munoz J.F."/>
            <person name="Carranza S."/>
            <person name="Cuomo C.A."/>
            <person name="Martel A."/>
        </authorList>
    </citation>
    <scope>NUCLEOTIDE SEQUENCE [LARGE SCALE GENOMIC DNA]</scope>
    <source>
        <strain evidence="3 4">AMFP18/2</strain>
    </source>
</reference>
<gene>
    <name evidence="3" type="ORF">BASA50_001042</name>
</gene>
<feature type="signal peptide" evidence="2">
    <location>
        <begin position="1"/>
        <end position="18"/>
    </location>
</feature>
<dbReference type="EMBL" id="JAFCIX010000579">
    <property type="protein sequence ID" value="KAH6585708.1"/>
    <property type="molecule type" value="Genomic_DNA"/>
</dbReference>